<keyword evidence="1" id="KW-0472">Membrane</keyword>
<gene>
    <name evidence="2" type="ORF">C8D91_0383</name>
</gene>
<evidence type="ECO:0008006" key="4">
    <source>
        <dbReference type="Google" id="ProtNLM"/>
    </source>
</evidence>
<evidence type="ECO:0000313" key="2">
    <source>
        <dbReference type="EMBL" id="TDR23520.1"/>
    </source>
</evidence>
<proteinExistence type="predicted"/>
<dbReference type="AlphaFoldDB" id="A0A4R6XYD1"/>
<dbReference type="OrthoDB" id="9999461at2"/>
<comment type="caution">
    <text evidence="2">The sequence shown here is derived from an EMBL/GenBank/DDBJ whole genome shotgun (WGS) entry which is preliminary data.</text>
</comment>
<dbReference type="RefSeq" id="WP_099017846.1">
    <property type="nucleotide sequence ID" value="NZ_NIHB01000001.1"/>
</dbReference>
<accession>A0A4R6XYD1</accession>
<evidence type="ECO:0000313" key="3">
    <source>
        <dbReference type="Proteomes" id="UP000295724"/>
    </source>
</evidence>
<reference evidence="2 3" key="1">
    <citation type="submission" date="2019-03" db="EMBL/GenBank/DDBJ databases">
        <title>Genomic Encyclopedia of Type Strains, Phase IV (KMG-IV): sequencing the most valuable type-strain genomes for metagenomic binning, comparative biology and taxonomic classification.</title>
        <authorList>
            <person name="Goeker M."/>
        </authorList>
    </citation>
    <scope>NUCLEOTIDE SEQUENCE [LARGE SCALE GENOMIC DNA]</scope>
    <source>
        <strain evidence="2 3">DSM 25488</strain>
    </source>
</reference>
<dbReference type="EMBL" id="SNZB01000001">
    <property type="protein sequence ID" value="TDR23520.1"/>
    <property type="molecule type" value="Genomic_DNA"/>
</dbReference>
<dbReference type="Proteomes" id="UP000295724">
    <property type="component" value="Unassembled WGS sequence"/>
</dbReference>
<feature type="transmembrane region" description="Helical" evidence="1">
    <location>
        <begin position="65"/>
        <end position="82"/>
    </location>
</feature>
<keyword evidence="3" id="KW-1185">Reference proteome</keyword>
<sequence length="113" mass="12265">MKIFYQVITVILMLLAVSSGISKIMLMEQDVMFFAPYGFSNALLMIFGVAQVIGGLLLMPFKTRVLGAIIVAITFVISLVMLLMAKSMLFAAVTLVSLLLLGMVVKERLSASS</sequence>
<feature type="transmembrane region" description="Helical" evidence="1">
    <location>
        <begin position="88"/>
        <end position="105"/>
    </location>
</feature>
<protein>
    <recommendedName>
        <fullName evidence="4">DoxX-like protein</fullName>
    </recommendedName>
</protein>
<evidence type="ECO:0000256" key="1">
    <source>
        <dbReference type="SAM" id="Phobius"/>
    </source>
</evidence>
<feature type="transmembrane region" description="Helical" evidence="1">
    <location>
        <begin position="38"/>
        <end position="58"/>
    </location>
</feature>
<keyword evidence="1" id="KW-1133">Transmembrane helix</keyword>
<keyword evidence="1" id="KW-0812">Transmembrane</keyword>
<organism evidence="2 3">
    <name type="scientific">Marinicella litoralis</name>
    <dbReference type="NCBI Taxonomy" id="644220"/>
    <lineage>
        <taxon>Bacteria</taxon>
        <taxon>Pseudomonadati</taxon>
        <taxon>Pseudomonadota</taxon>
        <taxon>Gammaproteobacteria</taxon>
        <taxon>Lysobacterales</taxon>
        <taxon>Marinicellaceae</taxon>
        <taxon>Marinicella</taxon>
    </lineage>
</organism>
<name>A0A4R6XYD1_9GAMM</name>